<evidence type="ECO:0000313" key="2">
    <source>
        <dbReference type="Proteomes" id="UP000076715"/>
    </source>
</evidence>
<proteinExistence type="predicted"/>
<dbReference type="AlphaFoldDB" id="A0A162YT90"/>
<name>A0A162YT90_9FLAO</name>
<sequence>MKYDYSIEDIRSVNVRSLKGNNRLLMSSSMVAIFESFLKENIGNEVVVVNTNIGMEVYYYAKNNYSTFIKESLLLYTIKQLDQSKLKFRNNLDREEVYQSFCEALQTFSRYPQLFLAYTKKFIHLKNKNESSRFVIPILNNFFEETLKVLTETGKMPHHDKIKKAKNKYHQSDTHKMIVKKLISEILLKKHHN</sequence>
<gene>
    <name evidence="1" type="ORF">AWE51_12425</name>
</gene>
<protein>
    <submittedName>
        <fullName evidence="1">Uncharacterized protein</fullName>
    </submittedName>
</protein>
<dbReference type="Proteomes" id="UP000076715">
    <property type="component" value="Unassembled WGS sequence"/>
</dbReference>
<accession>A0A162YT90</accession>
<dbReference type="OrthoDB" id="1450004at2"/>
<comment type="caution">
    <text evidence="1">The sequence shown here is derived from an EMBL/GenBank/DDBJ whole genome shotgun (WGS) entry which is preliminary data.</text>
</comment>
<dbReference type="EMBL" id="LQRT01000035">
    <property type="protein sequence ID" value="KZS39341.1"/>
    <property type="molecule type" value="Genomic_DNA"/>
</dbReference>
<dbReference type="RefSeq" id="WP_066317451.1">
    <property type="nucleotide sequence ID" value="NZ_CANLSS010000011.1"/>
</dbReference>
<organism evidence="1 2">
    <name type="scientific">Aquimarina aggregata</name>
    <dbReference type="NCBI Taxonomy" id="1642818"/>
    <lineage>
        <taxon>Bacteria</taxon>
        <taxon>Pseudomonadati</taxon>
        <taxon>Bacteroidota</taxon>
        <taxon>Flavobacteriia</taxon>
        <taxon>Flavobacteriales</taxon>
        <taxon>Flavobacteriaceae</taxon>
        <taxon>Aquimarina</taxon>
    </lineage>
</organism>
<evidence type="ECO:0000313" key="1">
    <source>
        <dbReference type="EMBL" id="KZS39341.1"/>
    </source>
</evidence>
<reference evidence="1 2" key="1">
    <citation type="submission" date="2016-01" db="EMBL/GenBank/DDBJ databases">
        <title>The draft genome sequence of Aquimarina sp. RZW4-3-2.</title>
        <authorList>
            <person name="Wang Y."/>
        </authorList>
    </citation>
    <scope>NUCLEOTIDE SEQUENCE [LARGE SCALE GENOMIC DNA]</scope>
    <source>
        <strain evidence="1 2">RZW4-3-2</strain>
    </source>
</reference>
<keyword evidence="2" id="KW-1185">Reference proteome</keyword>